<dbReference type="PANTHER" id="PTHR16305:SF35">
    <property type="entry name" value="TRANSCRIPTIONAL ACTIVATOR DOMAIN"/>
    <property type="match status" value="1"/>
</dbReference>
<proteinExistence type="predicted"/>
<dbReference type="PROSITE" id="PS00622">
    <property type="entry name" value="HTH_LUXR_1"/>
    <property type="match status" value="1"/>
</dbReference>
<dbReference type="RefSeq" id="WP_089018590.1">
    <property type="nucleotide sequence ID" value="NZ_LT607412.1"/>
</dbReference>
<dbReference type="CDD" id="cd06170">
    <property type="entry name" value="LuxR_C_like"/>
    <property type="match status" value="1"/>
</dbReference>
<dbReference type="InterPro" id="IPR016032">
    <property type="entry name" value="Sig_transdc_resp-reg_C-effctor"/>
</dbReference>
<dbReference type="InterPro" id="IPR011990">
    <property type="entry name" value="TPR-like_helical_dom_sf"/>
</dbReference>
<dbReference type="GO" id="GO:0004016">
    <property type="term" value="F:adenylate cyclase activity"/>
    <property type="evidence" value="ECO:0007669"/>
    <property type="project" value="TreeGrafter"/>
</dbReference>
<dbReference type="Pfam" id="PF00196">
    <property type="entry name" value="GerE"/>
    <property type="match status" value="1"/>
</dbReference>
<gene>
    <name evidence="4" type="ORF">GA0070607_2828</name>
</gene>
<dbReference type="AlphaFoldDB" id="A0A1C4VXL6"/>
<evidence type="ECO:0000259" key="3">
    <source>
        <dbReference type="PROSITE" id="PS50043"/>
    </source>
</evidence>
<dbReference type="PROSITE" id="PS50043">
    <property type="entry name" value="HTH_LUXR_2"/>
    <property type="match status" value="1"/>
</dbReference>
<dbReference type="InterPro" id="IPR000792">
    <property type="entry name" value="Tscrpt_reg_LuxR_C"/>
</dbReference>
<dbReference type="GO" id="GO:0006355">
    <property type="term" value="P:regulation of DNA-templated transcription"/>
    <property type="evidence" value="ECO:0007669"/>
    <property type="project" value="InterPro"/>
</dbReference>
<dbReference type="SUPFAM" id="SSF52540">
    <property type="entry name" value="P-loop containing nucleoside triphosphate hydrolases"/>
    <property type="match status" value="1"/>
</dbReference>
<dbReference type="Pfam" id="PF13191">
    <property type="entry name" value="AAA_16"/>
    <property type="match status" value="1"/>
</dbReference>
<dbReference type="SMART" id="SM00421">
    <property type="entry name" value="HTH_LUXR"/>
    <property type="match status" value="1"/>
</dbReference>
<dbReference type="SUPFAM" id="SSF46894">
    <property type="entry name" value="C-terminal effector domain of the bipartite response regulators"/>
    <property type="match status" value="1"/>
</dbReference>
<dbReference type="Gene3D" id="1.25.40.10">
    <property type="entry name" value="Tetratricopeptide repeat domain"/>
    <property type="match status" value="1"/>
</dbReference>
<keyword evidence="1" id="KW-0547">Nucleotide-binding</keyword>
<dbReference type="InterPro" id="IPR027417">
    <property type="entry name" value="P-loop_NTPase"/>
</dbReference>
<dbReference type="PANTHER" id="PTHR16305">
    <property type="entry name" value="TESTICULAR SOLUBLE ADENYLYL CYCLASE"/>
    <property type="match status" value="1"/>
</dbReference>
<evidence type="ECO:0000313" key="4">
    <source>
        <dbReference type="EMBL" id="SCE88723.1"/>
    </source>
</evidence>
<keyword evidence="2" id="KW-0067">ATP-binding</keyword>
<evidence type="ECO:0000256" key="2">
    <source>
        <dbReference type="ARBA" id="ARBA00022840"/>
    </source>
</evidence>
<feature type="domain" description="HTH luxR-type" evidence="3">
    <location>
        <begin position="795"/>
        <end position="860"/>
    </location>
</feature>
<dbReference type="GO" id="GO:0003677">
    <property type="term" value="F:DNA binding"/>
    <property type="evidence" value="ECO:0007669"/>
    <property type="project" value="InterPro"/>
</dbReference>
<dbReference type="EMBL" id="LT607412">
    <property type="protein sequence ID" value="SCE88723.1"/>
    <property type="molecule type" value="Genomic_DNA"/>
</dbReference>
<reference evidence="5" key="1">
    <citation type="submission" date="2016-06" db="EMBL/GenBank/DDBJ databases">
        <authorList>
            <person name="Varghese N."/>
            <person name="Submissions Spin"/>
        </authorList>
    </citation>
    <scope>NUCLEOTIDE SEQUENCE [LARGE SCALE GENOMIC DNA]</scope>
    <source>
        <strain evidence="5">DSM 44875</strain>
    </source>
</reference>
<sequence length="878" mass="92565">MELLERANTLATLDRLLVSPGGAIALVAGEAGAGKSAVVNAFAATAAPRARVLWGSCDPLLTPRALGPLHDIARQVGGVLAERLTALHAAAEAERRGTVFDALLDELTDPRRGHRTVMVVEDAHWADGATLDLIAYLGRRLARHPALLVLTLRDDEVGAEHPLHGVLAGLPRPLVHRLPLPALSTDAVAALARRAGRAPAGLYQATGGNPLLVTEVLAATGPGVPPTVRDLVLARLAALSPPAREVAALVSVVPSRAEPYLLVDHSPAAVQESLDLGVLVPAGNGVAFRHELLGRAVRESLSPVRRAALHAAVLARLTPRADVDAARLVHHAHHADDPTAVLRWAPVAAQRASRAGAHRQAADHYTVALPHAAGLPPPRRAEFLEAYATAAYLAGLGAQALAARRDALTLREAEGDPLRIGENLRWVSRLCWWTGDSTAARAAGTRAVQVLESAPPGVQLAMAYSNMSQLLMLGDDVDRAIDWGGRARELARRLGDAETEAHALVNVGSARLQRGDVAGVIELERGHTLAAAHHLDDHAARALVNLATVTVDWHRLAPAAEALDRALHFTTTRDLDGYARHLLGYRARLRLATGDWSGARADAEQALSGTEQPGASLAPALVTLNRLDARRGGPAGPHHLDGATRWAAQSRELQFVVPVAAALAERHWLAGEPTRATAELRRVHGLAVEAGQPWFAGELAYWLWRSGEPVGDTAALASPYRRLIEGDWAGAAEEWQQLGCPYSRAEALACGDDAAAGEALRVLDGLGAVAVARRLRAELRGRGMARVPRGPRPATAADPTGLTARQREVLALVAEGLSNAEIAARLSLSTRTVGHHVSAVLDKLAVPSRGQAAAAARRQGLVPPNIGVSADPPVQRAT</sequence>
<dbReference type="Proteomes" id="UP000198243">
    <property type="component" value="Chromosome I"/>
</dbReference>
<name>A0A1C4VXL6_9ACTN</name>
<evidence type="ECO:0000256" key="1">
    <source>
        <dbReference type="ARBA" id="ARBA00022741"/>
    </source>
</evidence>
<dbReference type="OrthoDB" id="5476461at2"/>
<organism evidence="4 5">
    <name type="scientific">Micromonospora coriariae</name>
    <dbReference type="NCBI Taxonomy" id="285665"/>
    <lineage>
        <taxon>Bacteria</taxon>
        <taxon>Bacillati</taxon>
        <taxon>Actinomycetota</taxon>
        <taxon>Actinomycetes</taxon>
        <taxon>Micromonosporales</taxon>
        <taxon>Micromonosporaceae</taxon>
        <taxon>Micromonospora</taxon>
    </lineage>
</organism>
<dbReference type="InterPro" id="IPR036388">
    <property type="entry name" value="WH-like_DNA-bd_sf"/>
</dbReference>
<dbReference type="GO" id="GO:0005737">
    <property type="term" value="C:cytoplasm"/>
    <property type="evidence" value="ECO:0007669"/>
    <property type="project" value="TreeGrafter"/>
</dbReference>
<dbReference type="PRINTS" id="PR00038">
    <property type="entry name" value="HTHLUXR"/>
</dbReference>
<dbReference type="GO" id="GO:0005524">
    <property type="term" value="F:ATP binding"/>
    <property type="evidence" value="ECO:0007669"/>
    <property type="project" value="UniProtKB-KW"/>
</dbReference>
<evidence type="ECO:0000313" key="5">
    <source>
        <dbReference type="Proteomes" id="UP000198243"/>
    </source>
</evidence>
<dbReference type="InterPro" id="IPR041664">
    <property type="entry name" value="AAA_16"/>
</dbReference>
<dbReference type="SUPFAM" id="SSF48452">
    <property type="entry name" value="TPR-like"/>
    <property type="match status" value="1"/>
</dbReference>
<accession>A0A1C4VXL6</accession>
<dbReference type="Gene3D" id="1.10.10.10">
    <property type="entry name" value="Winged helix-like DNA-binding domain superfamily/Winged helix DNA-binding domain"/>
    <property type="match status" value="1"/>
</dbReference>
<keyword evidence="5" id="KW-1185">Reference proteome</keyword>
<protein>
    <submittedName>
        <fullName evidence="4">Transcriptional regulator, LuxR family</fullName>
    </submittedName>
</protein>